<keyword evidence="2" id="KW-1185">Reference proteome</keyword>
<sequence>MLQIEEYKIVREFIKQKSVLLMDHEKKNHAKVGIAINNYEIIEIGGKRFYVIPTNMFKAIIERNIRIACIKYPERFGTGNAKDVIKAIYDLEPWFSLERFIETLQTEQFCYVVEVIEGKLQEKLLRIDLYRDIKENKKGGFDFIGGIFHCYKHFSFQGLPLSTSKEINDIKHPKELVYNIINAFFSGDVKEVEENTFVSEVKINDDENLRLVFYYEKNTEVYFVKTTHKV</sequence>
<organism evidence="1 2">
    <name type="scientific">Flavobacterium hydrophilum</name>
    <dbReference type="NCBI Taxonomy" id="2211445"/>
    <lineage>
        <taxon>Bacteria</taxon>
        <taxon>Pseudomonadati</taxon>
        <taxon>Bacteroidota</taxon>
        <taxon>Flavobacteriia</taxon>
        <taxon>Flavobacteriales</taxon>
        <taxon>Flavobacteriaceae</taxon>
        <taxon>Flavobacterium</taxon>
    </lineage>
</organism>
<evidence type="ECO:0000313" key="2">
    <source>
        <dbReference type="Proteomes" id="UP000247681"/>
    </source>
</evidence>
<gene>
    <name evidence="1" type="ORF">DMB68_17815</name>
</gene>
<name>A0A2V4BZ27_9FLAO</name>
<evidence type="ECO:0000313" key="1">
    <source>
        <dbReference type="EMBL" id="PXY44278.1"/>
    </source>
</evidence>
<reference evidence="1 2" key="1">
    <citation type="submission" date="2018-05" db="EMBL/GenBank/DDBJ databases">
        <title>Flavobacterium sp. strain IMCC34758, incomplete genome.</title>
        <authorList>
            <person name="Joung Y."/>
        </authorList>
    </citation>
    <scope>NUCLEOTIDE SEQUENCE [LARGE SCALE GENOMIC DNA]</scope>
    <source>
        <strain evidence="1 2">IMCC34758</strain>
    </source>
</reference>
<protein>
    <submittedName>
        <fullName evidence="1">Uncharacterized protein</fullName>
    </submittedName>
</protein>
<dbReference type="EMBL" id="QJHL01000004">
    <property type="protein sequence ID" value="PXY44278.1"/>
    <property type="molecule type" value="Genomic_DNA"/>
</dbReference>
<dbReference type="OrthoDB" id="1448182at2"/>
<dbReference type="AlphaFoldDB" id="A0A2V4BZ27"/>
<dbReference type="RefSeq" id="WP_110347973.1">
    <property type="nucleotide sequence ID" value="NZ_QJHL01000004.1"/>
</dbReference>
<comment type="caution">
    <text evidence="1">The sequence shown here is derived from an EMBL/GenBank/DDBJ whole genome shotgun (WGS) entry which is preliminary data.</text>
</comment>
<proteinExistence type="predicted"/>
<accession>A0A2V4BZ27</accession>
<dbReference type="Proteomes" id="UP000247681">
    <property type="component" value="Unassembled WGS sequence"/>
</dbReference>